<dbReference type="InterPro" id="IPR016477">
    <property type="entry name" value="Fructo-/Ketosamine-3-kinase"/>
</dbReference>
<name>A0A0F9MBT0_9ZZZZ</name>
<evidence type="ECO:0000313" key="1">
    <source>
        <dbReference type="EMBL" id="KKN04815.1"/>
    </source>
</evidence>
<evidence type="ECO:0008006" key="2">
    <source>
        <dbReference type="Google" id="ProtNLM"/>
    </source>
</evidence>
<dbReference type="EMBL" id="LAZR01004875">
    <property type="protein sequence ID" value="KKN04815.1"/>
    <property type="molecule type" value="Genomic_DNA"/>
</dbReference>
<dbReference type="PIRSF" id="PIRSF006221">
    <property type="entry name" value="Ketosamine-3-kinase"/>
    <property type="match status" value="1"/>
</dbReference>
<proteinExistence type="predicted"/>
<dbReference type="PANTHER" id="PTHR12149">
    <property type="entry name" value="FRUCTOSAMINE 3 KINASE-RELATED PROTEIN"/>
    <property type="match status" value="1"/>
</dbReference>
<dbReference type="Pfam" id="PF03881">
    <property type="entry name" value="Fructosamin_kin"/>
    <property type="match status" value="1"/>
</dbReference>
<gene>
    <name evidence="1" type="ORF">LCGC14_1093630</name>
</gene>
<organism evidence="1">
    <name type="scientific">marine sediment metagenome</name>
    <dbReference type="NCBI Taxonomy" id="412755"/>
    <lineage>
        <taxon>unclassified sequences</taxon>
        <taxon>metagenomes</taxon>
        <taxon>ecological metagenomes</taxon>
    </lineage>
</organism>
<dbReference type="InterPro" id="IPR011009">
    <property type="entry name" value="Kinase-like_dom_sf"/>
</dbReference>
<comment type="caution">
    <text evidence="1">The sequence shown here is derived from an EMBL/GenBank/DDBJ whole genome shotgun (WGS) entry which is preliminary data.</text>
</comment>
<accession>A0A0F9MBT0</accession>
<dbReference type="PANTHER" id="PTHR12149:SF8">
    <property type="entry name" value="PROTEIN-RIBULOSAMINE 3-KINASE"/>
    <property type="match status" value="1"/>
</dbReference>
<dbReference type="Gene3D" id="3.30.200.20">
    <property type="entry name" value="Phosphorylase Kinase, domain 1"/>
    <property type="match status" value="1"/>
</dbReference>
<dbReference type="SUPFAM" id="SSF56112">
    <property type="entry name" value="Protein kinase-like (PK-like)"/>
    <property type="match status" value="1"/>
</dbReference>
<dbReference type="AlphaFoldDB" id="A0A0F9MBT0"/>
<dbReference type="Gene3D" id="3.90.1200.10">
    <property type="match status" value="1"/>
</dbReference>
<protein>
    <recommendedName>
        <fullName evidence="2">Protein kinase domain-containing protein</fullName>
    </recommendedName>
</protein>
<reference evidence="1" key="1">
    <citation type="journal article" date="2015" name="Nature">
        <title>Complex archaea that bridge the gap between prokaryotes and eukaryotes.</title>
        <authorList>
            <person name="Spang A."/>
            <person name="Saw J.H."/>
            <person name="Jorgensen S.L."/>
            <person name="Zaremba-Niedzwiedzka K."/>
            <person name="Martijn J."/>
            <person name="Lind A.E."/>
            <person name="van Eijk R."/>
            <person name="Schleper C."/>
            <person name="Guy L."/>
            <person name="Ettema T.J."/>
        </authorList>
    </citation>
    <scope>NUCLEOTIDE SEQUENCE</scope>
</reference>
<sequence length="287" mass="33004">MKKSIKEHIEYLLCVSINTVRSISGGDISQAFLLETESERFFCKVNPDVDSHTMFLAEKEGLEDIRKTKTIAVPKVLFCEPLENGGLLLMEYVEPKKASKADMENFGNRLAAFHQHAVGTEFGAETDNFIGNLPQSNKKHCDWSEFYVEERILPQLKLARDNSRLQDSEIPTDQTLLRVCKNLFPKTRPSLLHGDLWSGNYLISHDGTPYLIDPAVYYGHHEVDIAMTRLFGGFGLAFYNAYNEHFPKITGEAERNDIYQLYYLLVHLNLFGNSYYQNVKQILDRYF</sequence>